<dbReference type="CDD" id="cd04168">
    <property type="entry name" value="TetM_like"/>
    <property type="match status" value="1"/>
</dbReference>
<dbReference type="GO" id="GO:0032790">
    <property type="term" value="P:ribosome disassembly"/>
    <property type="evidence" value="ECO:0007669"/>
    <property type="project" value="TreeGrafter"/>
</dbReference>
<dbReference type="SUPFAM" id="SSF54211">
    <property type="entry name" value="Ribosomal protein S5 domain 2-like"/>
    <property type="match status" value="1"/>
</dbReference>
<dbReference type="SMART" id="SM00889">
    <property type="entry name" value="EFG_IV"/>
    <property type="match status" value="1"/>
</dbReference>
<dbReference type="Gene3D" id="3.30.70.870">
    <property type="entry name" value="Elongation Factor G (Translational Gtpase), domain 3"/>
    <property type="match status" value="1"/>
</dbReference>
<dbReference type="Pfam" id="PF22042">
    <property type="entry name" value="EF-G_D2"/>
    <property type="match status" value="1"/>
</dbReference>
<dbReference type="InterPro" id="IPR009000">
    <property type="entry name" value="Transl_B-barrel_sf"/>
</dbReference>
<dbReference type="PANTHER" id="PTHR43261:SF6">
    <property type="entry name" value="ELONGATION FACTOR G-LIKE PROTEIN"/>
    <property type="match status" value="1"/>
</dbReference>
<accession>A0A8E2LE18</accession>
<dbReference type="PROSITE" id="PS00301">
    <property type="entry name" value="G_TR_1"/>
    <property type="match status" value="1"/>
</dbReference>
<dbReference type="InterPro" id="IPR041095">
    <property type="entry name" value="EFG_II"/>
</dbReference>
<dbReference type="PANTHER" id="PTHR43261">
    <property type="entry name" value="TRANSLATION ELONGATION FACTOR G-RELATED"/>
    <property type="match status" value="1"/>
</dbReference>
<dbReference type="InterPro" id="IPR027417">
    <property type="entry name" value="P-loop_NTPase"/>
</dbReference>
<dbReference type="SUPFAM" id="SSF50447">
    <property type="entry name" value="Translation proteins"/>
    <property type="match status" value="1"/>
</dbReference>
<dbReference type="GO" id="GO:0005525">
    <property type="term" value="F:GTP binding"/>
    <property type="evidence" value="ECO:0007669"/>
    <property type="project" value="UniProtKB-KW"/>
</dbReference>
<dbReference type="AlphaFoldDB" id="A0A8E2LE18"/>
<dbReference type="Pfam" id="PF00679">
    <property type="entry name" value="EFG_C"/>
    <property type="match status" value="1"/>
</dbReference>
<dbReference type="Gene3D" id="3.30.230.10">
    <property type="match status" value="1"/>
</dbReference>
<dbReference type="Pfam" id="PF00009">
    <property type="entry name" value="GTP_EFTU"/>
    <property type="match status" value="1"/>
</dbReference>
<dbReference type="Pfam" id="PF14492">
    <property type="entry name" value="EFG_III"/>
    <property type="match status" value="1"/>
</dbReference>
<name>A0A8E2LE18_9BACI</name>
<keyword evidence="1" id="KW-0547">Nucleotide-binding</keyword>
<dbReference type="CDD" id="cd01684">
    <property type="entry name" value="Tet_like_IV"/>
    <property type="match status" value="1"/>
</dbReference>
<dbReference type="InterPro" id="IPR005517">
    <property type="entry name" value="Transl_elong_EFG/EF2_IV"/>
</dbReference>
<reference evidence="5 6" key="1">
    <citation type="submission" date="2017-01" db="EMBL/GenBank/DDBJ databases">
        <title>Draft genome sequence of Bacillus oleronius.</title>
        <authorList>
            <person name="Allam M."/>
        </authorList>
    </citation>
    <scope>NUCLEOTIDE SEQUENCE [LARGE SCALE GENOMIC DNA]</scope>
    <source>
        <strain evidence="5 6">DSM 9356</strain>
    </source>
</reference>
<dbReference type="Gene3D" id="2.40.30.10">
    <property type="entry name" value="Translation factors"/>
    <property type="match status" value="1"/>
</dbReference>
<protein>
    <submittedName>
        <fullName evidence="5">Tetracycline resistance protein</fullName>
    </submittedName>
</protein>
<dbReference type="InterPro" id="IPR035647">
    <property type="entry name" value="EFG_III/V"/>
</dbReference>
<dbReference type="InterPro" id="IPR000795">
    <property type="entry name" value="T_Tr_GTP-bd_dom"/>
</dbReference>
<dbReference type="InterPro" id="IPR014721">
    <property type="entry name" value="Ribsml_uS5_D2-typ_fold_subgr"/>
</dbReference>
<dbReference type="NCBIfam" id="NF012153">
    <property type="entry name" value="tet_protect"/>
    <property type="match status" value="1"/>
</dbReference>
<dbReference type="SUPFAM" id="SSF52540">
    <property type="entry name" value="P-loop containing nucleoside triphosphate hydrolases"/>
    <property type="match status" value="1"/>
</dbReference>
<gene>
    <name evidence="5" type="ORF">BWZ43_13580</name>
</gene>
<dbReference type="InterPro" id="IPR005225">
    <property type="entry name" value="Small_GTP-bd"/>
</dbReference>
<sequence>MKIINIGIVAHVDAGKTSLTERILFETAVIDKIGKVDHGNTQTDSMELERRRGITIKASVVSFFLKDVKINLIDTPGHADFIAEVERSLSVLDGAILVISAVEGIQAQTKILMSILKKLRIPTLIFINKIDRMGAKSTRLIENIKEKLIENIIPLYTVEKLGTKEAKIVQKQFNAESDPYFFEESLLALNDDFLLEAYVNERKITEEQIKAIMINRIKEGKLCPVYFGSAMTGIGVRELLNGVETMLPVSHGLEKESLSGTVFKIEREASGEKIAYIRVFSGTIHVREYVKINRKNIEKTINTHTEKIKKIHQFYNGSSVISPKVIAGDFCKVWGLKDIKIGDLVGEWSDKIMNIPFAAPQLETQIKPVQKEKTHDLYQALMEMSEEDPLIHVLKDDFHHDLFIRIFGEVQKEVIHSVLKEKYHVEVTFSETRVICIEKPKGIGQALERMGEADNPFYGTVGFRVEPGEFGSGKTYKLGVELGSLPLAFHKAIEETVFDVLKQGLFGWEVEDIVVTLTHTGYASPVTTASDFRKLVPLVLMEALVKAGTDVYEPMNKFELSVPANSISQAMFKLSAIQAEFTEPFFRRDSYILKGTLPMAVTEKFKRNLYSFTEGEGIFIAKPYGYKKMVSDFPVRKRVDFNPLNRKDYLLHVMKAY</sequence>
<keyword evidence="3" id="KW-0342">GTP-binding</keyword>
<dbReference type="GO" id="GO:0006412">
    <property type="term" value="P:translation"/>
    <property type="evidence" value="ECO:0007669"/>
    <property type="project" value="UniProtKB-KW"/>
</dbReference>
<dbReference type="GO" id="GO:0003924">
    <property type="term" value="F:GTPase activity"/>
    <property type="evidence" value="ECO:0007669"/>
    <property type="project" value="InterPro"/>
</dbReference>
<evidence type="ECO:0000259" key="4">
    <source>
        <dbReference type="PROSITE" id="PS51722"/>
    </source>
</evidence>
<dbReference type="RefSeq" id="WP_078110412.1">
    <property type="nucleotide sequence ID" value="NZ_CP065424.1"/>
</dbReference>
<comment type="caution">
    <text evidence="5">The sequence shown here is derived from an EMBL/GenBank/DDBJ whole genome shotgun (WGS) entry which is preliminary data.</text>
</comment>
<dbReference type="FunFam" id="3.40.50.300:FF:002549">
    <property type="entry name" value="Tetracycline resistance protein, GTP-binding elongation family"/>
    <property type="match status" value="1"/>
</dbReference>
<evidence type="ECO:0000256" key="3">
    <source>
        <dbReference type="ARBA" id="ARBA00023134"/>
    </source>
</evidence>
<feature type="domain" description="Tr-type G" evidence="4">
    <location>
        <begin position="1"/>
        <end position="251"/>
    </location>
</feature>
<evidence type="ECO:0000313" key="5">
    <source>
        <dbReference type="EMBL" id="OOP67853.1"/>
    </source>
</evidence>
<dbReference type="Pfam" id="PF03764">
    <property type="entry name" value="EFG_IV"/>
    <property type="match status" value="1"/>
</dbReference>
<evidence type="ECO:0000256" key="1">
    <source>
        <dbReference type="ARBA" id="ARBA00022741"/>
    </source>
</evidence>
<proteinExistence type="predicted"/>
<organism evidence="5 6">
    <name type="scientific">Heyndrickxia oleronia</name>
    <dbReference type="NCBI Taxonomy" id="38875"/>
    <lineage>
        <taxon>Bacteria</taxon>
        <taxon>Bacillati</taxon>
        <taxon>Bacillota</taxon>
        <taxon>Bacilli</taxon>
        <taxon>Bacillales</taxon>
        <taxon>Bacillaceae</taxon>
        <taxon>Heyndrickxia</taxon>
    </lineage>
</organism>
<dbReference type="PRINTS" id="PR01037">
    <property type="entry name" value="TCRTETOQM"/>
</dbReference>
<dbReference type="Proteomes" id="UP000189761">
    <property type="component" value="Unassembled WGS sequence"/>
</dbReference>
<dbReference type="InterPro" id="IPR000640">
    <property type="entry name" value="EFG_V-like"/>
</dbReference>
<evidence type="ECO:0000313" key="6">
    <source>
        <dbReference type="Proteomes" id="UP000189761"/>
    </source>
</evidence>
<dbReference type="PRINTS" id="PR00315">
    <property type="entry name" value="ELONGATNFCT"/>
</dbReference>
<dbReference type="PROSITE" id="PS51722">
    <property type="entry name" value="G_TR_2"/>
    <property type="match status" value="1"/>
</dbReference>
<evidence type="ECO:0000256" key="2">
    <source>
        <dbReference type="ARBA" id="ARBA00022917"/>
    </source>
</evidence>
<dbReference type="SUPFAM" id="SSF54980">
    <property type="entry name" value="EF-G C-terminal domain-like"/>
    <property type="match status" value="2"/>
</dbReference>
<keyword evidence="6" id="KW-1185">Reference proteome</keyword>
<dbReference type="InterPro" id="IPR053905">
    <property type="entry name" value="EF-G-like_DII"/>
</dbReference>
<dbReference type="NCBIfam" id="TIGR00231">
    <property type="entry name" value="small_GTP"/>
    <property type="match status" value="1"/>
</dbReference>
<dbReference type="InterPro" id="IPR020568">
    <property type="entry name" value="Ribosomal_Su5_D2-typ_SF"/>
</dbReference>
<dbReference type="Gene3D" id="3.40.50.300">
    <property type="entry name" value="P-loop containing nucleotide triphosphate hydrolases"/>
    <property type="match status" value="1"/>
</dbReference>
<dbReference type="InterPro" id="IPR031157">
    <property type="entry name" value="G_TR_CS"/>
</dbReference>
<keyword evidence="2" id="KW-0648">Protein biosynthesis</keyword>
<dbReference type="EMBL" id="MTLA01000154">
    <property type="protein sequence ID" value="OOP67853.1"/>
    <property type="molecule type" value="Genomic_DNA"/>
</dbReference>